<feature type="signal peptide" evidence="1">
    <location>
        <begin position="1"/>
        <end position="21"/>
    </location>
</feature>
<keyword evidence="1" id="KW-0732">Signal</keyword>
<dbReference type="Pfam" id="PF09458">
    <property type="entry name" value="H_lectin"/>
    <property type="match status" value="1"/>
</dbReference>
<dbReference type="AlphaFoldDB" id="A0AAE1E3P5"/>
<evidence type="ECO:0000313" key="4">
    <source>
        <dbReference type="Proteomes" id="UP001283361"/>
    </source>
</evidence>
<gene>
    <name evidence="3" type="ORF">RRG08_039791</name>
</gene>
<feature type="domain" description="H-type lectin" evidence="2">
    <location>
        <begin position="102"/>
        <end position="167"/>
    </location>
</feature>
<evidence type="ECO:0000256" key="1">
    <source>
        <dbReference type="SAM" id="SignalP"/>
    </source>
</evidence>
<dbReference type="Gene3D" id="2.60.40.2080">
    <property type="match status" value="1"/>
</dbReference>
<proteinExistence type="predicted"/>
<dbReference type="Proteomes" id="UP001283361">
    <property type="component" value="Unassembled WGS sequence"/>
</dbReference>
<protein>
    <recommendedName>
        <fullName evidence="2">H-type lectin domain-containing protein</fullName>
    </recommendedName>
</protein>
<dbReference type="InterPro" id="IPR037221">
    <property type="entry name" value="H-type_lectin_dom_sf"/>
</dbReference>
<dbReference type="InterPro" id="IPR019019">
    <property type="entry name" value="H-type_lectin_domain"/>
</dbReference>
<sequence length="171" mass="19065">MAGLIALFVLCSIGVMHVGKAQPFPGGISERIEMAVVTEQIVLNAITEMIEDNKEAIKMILQRINSTLRHPKREPSQTDVVTCVEGNDFQENDTEGNKLKKVKVVYKQRYDNVPSVLASIQRLEINKGSEHRFEIRVEDVTAKDFTLVCSTPGNDTVIDYASVSYISVPKI</sequence>
<evidence type="ECO:0000259" key="2">
    <source>
        <dbReference type="Pfam" id="PF09458"/>
    </source>
</evidence>
<dbReference type="GO" id="GO:0030246">
    <property type="term" value="F:carbohydrate binding"/>
    <property type="evidence" value="ECO:0007669"/>
    <property type="project" value="InterPro"/>
</dbReference>
<comment type="caution">
    <text evidence="3">The sequence shown here is derived from an EMBL/GenBank/DDBJ whole genome shotgun (WGS) entry which is preliminary data.</text>
</comment>
<dbReference type="GO" id="GO:0007155">
    <property type="term" value="P:cell adhesion"/>
    <property type="evidence" value="ECO:0007669"/>
    <property type="project" value="InterPro"/>
</dbReference>
<dbReference type="EMBL" id="JAWDGP010001320">
    <property type="protein sequence ID" value="KAK3792857.1"/>
    <property type="molecule type" value="Genomic_DNA"/>
</dbReference>
<name>A0AAE1E3P5_9GAST</name>
<evidence type="ECO:0000313" key="3">
    <source>
        <dbReference type="EMBL" id="KAK3792857.1"/>
    </source>
</evidence>
<feature type="chain" id="PRO_5042162262" description="H-type lectin domain-containing protein" evidence="1">
    <location>
        <begin position="22"/>
        <end position="171"/>
    </location>
</feature>
<organism evidence="3 4">
    <name type="scientific">Elysia crispata</name>
    <name type="common">lettuce slug</name>
    <dbReference type="NCBI Taxonomy" id="231223"/>
    <lineage>
        <taxon>Eukaryota</taxon>
        <taxon>Metazoa</taxon>
        <taxon>Spiralia</taxon>
        <taxon>Lophotrochozoa</taxon>
        <taxon>Mollusca</taxon>
        <taxon>Gastropoda</taxon>
        <taxon>Heterobranchia</taxon>
        <taxon>Euthyneura</taxon>
        <taxon>Panpulmonata</taxon>
        <taxon>Sacoglossa</taxon>
        <taxon>Placobranchoidea</taxon>
        <taxon>Plakobranchidae</taxon>
        <taxon>Elysia</taxon>
    </lineage>
</organism>
<accession>A0AAE1E3P5</accession>
<reference evidence="3" key="1">
    <citation type="journal article" date="2023" name="G3 (Bethesda)">
        <title>A reference genome for the long-term kleptoplast-retaining sea slug Elysia crispata morphotype clarki.</title>
        <authorList>
            <person name="Eastman K.E."/>
            <person name="Pendleton A.L."/>
            <person name="Shaikh M.A."/>
            <person name="Suttiyut T."/>
            <person name="Ogas R."/>
            <person name="Tomko P."/>
            <person name="Gavelis G."/>
            <person name="Widhalm J.R."/>
            <person name="Wisecaver J.H."/>
        </authorList>
    </citation>
    <scope>NUCLEOTIDE SEQUENCE</scope>
    <source>
        <strain evidence="3">ECLA1</strain>
    </source>
</reference>
<keyword evidence="4" id="KW-1185">Reference proteome</keyword>
<dbReference type="SUPFAM" id="SSF141086">
    <property type="entry name" value="Agglutinin HPA-like"/>
    <property type="match status" value="1"/>
</dbReference>